<organism evidence="2 3">
    <name type="scientific">Mya arenaria</name>
    <name type="common">Soft-shell clam</name>
    <dbReference type="NCBI Taxonomy" id="6604"/>
    <lineage>
        <taxon>Eukaryota</taxon>
        <taxon>Metazoa</taxon>
        <taxon>Spiralia</taxon>
        <taxon>Lophotrochozoa</taxon>
        <taxon>Mollusca</taxon>
        <taxon>Bivalvia</taxon>
        <taxon>Autobranchia</taxon>
        <taxon>Heteroconchia</taxon>
        <taxon>Euheterodonta</taxon>
        <taxon>Imparidentia</taxon>
        <taxon>Neoheterodontei</taxon>
        <taxon>Myida</taxon>
        <taxon>Myoidea</taxon>
        <taxon>Myidae</taxon>
        <taxon>Mya</taxon>
    </lineage>
</organism>
<name>A0ABY7DDT3_MYAAR</name>
<proteinExistence type="predicted"/>
<keyword evidence="3" id="KW-1185">Reference proteome</keyword>
<evidence type="ECO:0000313" key="3">
    <source>
        <dbReference type="Proteomes" id="UP001164746"/>
    </source>
</evidence>
<accession>A0ABY7DDT3</accession>
<sequence length="141" mass="15476">MYATVKKYMKDTERSSPSDPPEVDSLPEVAHPTESLVQAFFTQSYLLHSCPMQSLERMLTVAAFVAIYPSAPQMNGSPKSRMSVVTSVKREMAARPRNARTSDVSHPPVPTGRSLQCKGNAAPSALERIHVSLAVTNYVRV</sequence>
<dbReference type="EMBL" id="CP111012">
    <property type="protein sequence ID" value="WAQ94228.1"/>
    <property type="molecule type" value="Genomic_DNA"/>
</dbReference>
<gene>
    <name evidence="2" type="ORF">MAR_006699</name>
</gene>
<feature type="region of interest" description="Disordered" evidence="1">
    <location>
        <begin position="1"/>
        <end position="27"/>
    </location>
</feature>
<evidence type="ECO:0000313" key="2">
    <source>
        <dbReference type="EMBL" id="WAQ94228.1"/>
    </source>
</evidence>
<evidence type="ECO:0000256" key="1">
    <source>
        <dbReference type="SAM" id="MobiDB-lite"/>
    </source>
</evidence>
<protein>
    <submittedName>
        <fullName evidence="2">Uncharacterized protein</fullName>
    </submittedName>
</protein>
<reference evidence="2" key="1">
    <citation type="submission" date="2022-11" db="EMBL/GenBank/DDBJ databases">
        <title>Centuries of genome instability and evolution in soft-shell clam transmissible cancer (bioRxiv).</title>
        <authorList>
            <person name="Hart S.F.M."/>
            <person name="Yonemitsu M.A."/>
            <person name="Giersch R.M."/>
            <person name="Beal B.F."/>
            <person name="Arriagada G."/>
            <person name="Davis B.W."/>
            <person name="Ostrander E.A."/>
            <person name="Goff S.P."/>
            <person name="Metzger M.J."/>
        </authorList>
    </citation>
    <scope>NUCLEOTIDE SEQUENCE</scope>
    <source>
        <strain evidence="2">MELC-2E11</strain>
        <tissue evidence="2">Siphon/mantle</tissue>
    </source>
</reference>
<dbReference type="Proteomes" id="UP001164746">
    <property type="component" value="Chromosome 1"/>
</dbReference>
<feature type="region of interest" description="Disordered" evidence="1">
    <location>
        <begin position="92"/>
        <end position="118"/>
    </location>
</feature>